<evidence type="ECO:0000256" key="1">
    <source>
        <dbReference type="SAM" id="Phobius"/>
    </source>
</evidence>
<keyword evidence="3" id="KW-1185">Reference proteome</keyword>
<sequence length="105" mass="12173">MGKALGTFRAVYLVVLLRGLVPLRVRHRYRRRDPHSARIPSRKTLDMGRVAEKTTVNSNATSLLHCWLELIMQLGMYVCTYLRVSSLQYQSTLHSFISILFYSDQ</sequence>
<name>A0A0F4YFT9_RASE3</name>
<evidence type="ECO:0000313" key="3">
    <source>
        <dbReference type="Proteomes" id="UP000053958"/>
    </source>
</evidence>
<feature type="transmembrane region" description="Helical" evidence="1">
    <location>
        <begin position="6"/>
        <end position="25"/>
    </location>
</feature>
<keyword evidence="1" id="KW-1133">Transmembrane helix</keyword>
<evidence type="ECO:0000313" key="2">
    <source>
        <dbReference type="EMBL" id="KKA16980.1"/>
    </source>
</evidence>
<keyword evidence="1" id="KW-0812">Transmembrane</keyword>
<dbReference type="AlphaFoldDB" id="A0A0F4YFT9"/>
<accession>A0A0F4YFT9</accession>
<dbReference type="EMBL" id="LASV01000722">
    <property type="protein sequence ID" value="KKA16980.1"/>
    <property type="molecule type" value="Genomic_DNA"/>
</dbReference>
<dbReference type="Proteomes" id="UP000053958">
    <property type="component" value="Unassembled WGS sequence"/>
</dbReference>
<comment type="caution">
    <text evidence="2">The sequence shown here is derived from an EMBL/GenBank/DDBJ whole genome shotgun (WGS) entry which is preliminary data.</text>
</comment>
<reference evidence="2 3" key="1">
    <citation type="submission" date="2015-04" db="EMBL/GenBank/DDBJ databases">
        <authorList>
            <person name="Heijne W.H."/>
            <person name="Fedorova N.D."/>
            <person name="Nierman W.C."/>
            <person name="Vollebregt A.W."/>
            <person name="Zhao Z."/>
            <person name="Wu L."/>
            <person name="Kumar M."/>
            <person name="Stam H."/>
            <person name="van den Berg M.A."/>
            <person name="Pel H.J."/>
        </authorList>
    </citation>
    <scope>NUCLEOTIDE SEQUENCE [LARGE SCALE GENOMIC DNA]</scope>
    <source>
        <strain evidence="2 3">CBS 393.64</strain>
    </source>
</reference>
<keyword evidence="1" id="KW-0472">Membrane</keyword>
<gene>
    <name evidence="2" type="ORF">T310_9386</name>
</gene>
<proteinExistence type="predicted"/>
<protein>
    <submittedName>
        <fullName evidence="2">Uncharacterized protein</fullName>
    </submittedName>
</protein>
<dbReference type="RefSeq" id="XP_013323592.1">
    <property type="nucleotide sequence ID" value="XM_013468138.1"/>
</dbReference>
<organism evidence="2 3">
    <name type="scientific">Rasamsonia emersonii (strain ATCC 16479 / CBS 393.64 / IMI 116815)</name>
    <dbReference type="NCBI Taxonomy" id="1408163"/>
    <lineage>
        <taxon>Eukaryota</taxon>
        <taxon>Fungi</taxon>
        <taxon>Dikarya</taxon>
        <taxon>Ascomycota</taxon>
        <taxon>Pezizomycotina</taxon>
        <taxon>Eurotiomycetes</taxon>
        <taxon>Eurotiomycetidae</taxon>
        <taxon>Eurotiales</taxon>
        <taxon>Trichocomaceae</taxon>
        <taxon>Rasamsonia</taxon>
    </lineage>
</organism>
<dbReference type="GeneID" id="25321324"/>